<dbReference type="OrthoDB" id="308383at2759"/>
<dbReference type="EMBL" id="CAJNOC010002661">
    <property type="protein sequence ID" value="CAF0945359.1"/>
    <property type="molecule type" value="Genomic_DNA"/>
</dbReference>
<feature type="domain" description="SET" evidence="2">
    <location>
        <begin position="8"/>
        <end position="135"/>
    </location>
</feature>
<reference evidence="3" key="1">
    <citation type="submission" date="2021-02" db="EMBL/GenBank/DDBJ databases">
        <authorList>
            <person name="Nowell W R."/>
        </authorList>
    </citation>
    <scope>NUCLEOTIDE SEQUENCE</scope>
    <source>
        <strain evidence="3">Ploen Becks lab</strain>
    </source>
</reference>
<dbReference type="PROSITE" id="PS50280">
    <property type="entry name" value="SET"/>
    <property type="match status" value="1"/>
</dbReference>
<dbReference type="Proteomes" id="UP000663879">
    <property type="component" value="Unassembled WGS sequence"/>
</dbReference>
<dbReference type="Gene3D" id="2.170.270.10">
    <property type="entry name" value="SET domain"/>
    <property type="match status" value="1"/>
</dbReference>
<name>A0A814CU32_9BILA</name>
<dbReference type="AlphaFoldDB" id="A0A814CU32"/>
<gene>
    <name evidence="3" type="ORF">OXX778_LOCUS13653</name>
</gene>
<feature type="region of interest" description="Disordered" evidence="1">
    <location>
        <begin position="287"/>
        <end position="307"/>
    </location>
</feature>
<accession>A0A814CU32</accession>
<dbReference type="Pfam" id="PF00856">
    <property type="entry name" value="SET"/>
    <property type="match status" value="1"/>
</dbReference>
<evidence type="ECO:0000313" key="3">
    <source>
        <dbReference type="EMBL" id="CAF0945359.1"/>
    </source>
</evidence>
<proteinExistence type="predicted"/>
<dbReference type="InterPro" id="IPR001214">
    <property type="entry name" value="SET_dom"/>
</dbReference>
<dbReference type="SUPFAM" id="SSF82199">
    <property type="entry name" value="SET domain"/>
    <property type="match status" value="1"/>
</dbReference>
<organism evidence="3 4">
    <name type="scientific">Brachionus calyciflorus</name>
    <dbReference type="NCBI Taxonomy" id="104777"/>
    <lineage>
        <taxon>Eukaryota</taxon>
        <taxon>Metazoa</taxon>
        <taxon>Spiralia</taxon>
        <taxon>Gnathifera</taxon>
        <taxon>Rotifera</taxon>
        <taxon>Eurotatoria</taxon>
        <taxon>Monogononta</taxon>
        <taxon>Pseudotrocha</taxon>
        <taxon>Ploima</taxon>
        <taxon>Brachionidae</taxon>
        <taxon>Brachionus</taxon>
    </lineage>
</organism>
<sequence>MKINSNMGKVEIRDQKQRYGDSHRGIFALERIEKGEKIWYCECGKKDACFTKDQLLNIIKKNPKLYNFIWSFSYMIDDDLFGLSYNYKDENTIDECVLFNHSCDPTCGFGENGCGDNVIAIRTIEPGEELTYHYGILETESCLIQGLICKCNSQNCVGKLTFDYYRDPVFVNKYFEYMSPYLKKKTLEMNHKWYSIKCYVKRYIPNEEDSSDDSSCDLEDWRKGLCSLKSISQDELVASFASEEHVQEHMHYLRHNSFDPNCYIIGKNVYACFDILPEVELTVDFGNDSNPQPSAPIRNSSSNDATN</sequence>
<protein>
    <recommendedName>
        <fullName evidence="2">SET domain-containing protein</fullName>
    </recommendedName>
</protein>
<evidence type="ECO:0000313" key="4">
    <source>
        <dbReference type="Proteomes" id="UP000663879"/>
    </source>
</evidence>
<keyword evidence="4" id="KW-1185">Reference proteome</keyword>
<evidence type="ECO:0000259" key="2">
    <source>
        <dbReference type="PROSITE" id="PS50280"/>
    </source>
</evidence>
<comment type="caution">
    <text evidence="3">The sequence shown here is derived from an EMBL/GenBank/DDBJ whole genome shotgun (WGS) entry which is preliminary data.</text>
</comment>
<dbReference type="InterPro" id="IPR046341">
    <property type="entry name" value="SET_dom_sf"/>
</dbReference>
<evidence type="ECO:0000256" key="1">
    <source>
        <dbReference type="SAM" id="MobiDB-lite"/>
    </source>
</evidence>